<dbReference type="InterPro" id="IPR013656">
    <property type="entry name" value="PAS_4"/>
</dbReference>
<dbReference type="PROSITE" id="PS50943">
    <property type="entry name" value="HTH_CROC1"/>
    <property type="match status" value="1"/>
</dbReference>
<proteinExistence type="predicted"/>
<dbReference type="SUPFAM" id="SSF47413">
    <property type="entry name" value="lambda repressor-like DNA-binding domains"/>
    <property type="match status" value="1"/>
</dbReference>
<dbReference type="Gene3D" id="1.10.260.40">
    <property type="entry name" value="lambda repressor-like DNA-binding domains"/>
    <property type="match status" value="1"/>
</dbReference>
<dbReference type="EMBL" id="VTEQ01000002">
    <property type="protein sequence ID" value="TYS55317.1"/>
    <property type="molecule type" value="Genomic_DNA"/>
</dbReference>
<evidence type="ECO:0000259" key="1">
    <source>
        <dbReference type="PROSITE" id="PS50943"/>
    </source>
</evidence>
<dbReference type="SMART" id="SM00530">
    <property type="entry name" value="HTH_XRE"/>
    <property type="match status" value="1"/>
</dbReference>
<comment type="caution">
    <text evidence="2">The sequence shown here is derived from an EMBL/GenBank/DDBJ whole genome shotgun (WGS) entry which is preliminary data.</text>
</comment>
<dbReference type="CDD" id="cd00093">
    <property type="entry name" value="HTH_XRE"/>
    <property type="match status" value="1"/>
</dbReference>
<dbReference type="Pfam" id="PF01381">
    <property type="entry name" value="HTH_3"/>
    <property type="match status" value="1"/>
</dbReference>
<dbReference type="InterPro" id="IPR001387">
    <property type="entry name" value="Cro/C1-type_HTH"/>
</dbReference>
<protein>
    <submittedName>
        <fullName evidence="2">Helix-turn-helix transcriptional regulator</fullName>
    </submittedName>
</protein>
<dbReference type="GO" id="GO:0003677">
    <property type="term" value="F:DNA binding"/>
    <property type="evidence" value="ECO:0007669"/>
    <property type="project" value="InterPro"/>
</dbReference>
<name>A0A5D4RVI8_9BACI</name>
<dbReference type="AlphaFoldDB" id="A0A5D4RVI8"/>
<dbReference type="Pfam" id="PF08448">
    <property type="entry name" value="PAS_4"/>
    <property type="match status" value="1"/>
</dbReference>
<evidence type="ECO:0000313" key="2">
    <source>
        <dbReference type="EMBL" id="TYS55317.1"/>
    </source>
</evidence>
<sequence>MQMEHKKRTWLGRMRKVKGLSQDEVAKLVHIDRSYYSKIENGLRAPSEKLAEDLADLLGFHYSVFGMEKSPFFFALRHSKVVLAHFDLNLRYTWLFNPHADFDPVLAVGRTDVEMEKGSGSEELMQMKQEVISRRQTMSKKIVFTLSDGDAAYDVTCHPLFNARGVLIGGSTAAIRVPVCELPKVHS</sequence>
<organism evidence="2 3">
    <name type="scientific">Rossellomorea marisflavi</name>
    <dbReference type="NCBI Taxonomy" id="189381"/>
    <lineage>
        <taxon>Bacteria</taxon>
        <taxon>Bacillati</taxon>
        <taxon>Bacillota</taxon>
        <taxon>Bacilli</taxon>
        <taxon>Bacillales</taxon>
        <taxon>Bacillaceae</taxon>
        <taxon>Rossellomorea</taxon>
    </lineage>
</organism>
<dbReference type="Proteomes" id="UP000322997">
    <property type="component" value="Unassembled WGS sequence"/>
</dbReference>
<feature type="domain" description="HTH cro/C1-type" evidence="1">
    <location>
        <begin position="13"/>
        <end position="65"/>
    </location>
</feature>
<gene>
    <name evidence="2" type="ORF">FZC83_10280</name>
</gene>
<reference evidence="2 3" key="1">
    <citation type="submission" date="2019-08" db="EMBL/GenBank/DDBJ databases">
        <title>Bacillus genomes from the desert of Cuatro Cienegas, Coahuila.</title>
        <authorList>
            <person name="Olmedo-Alvarez G."/>
        </authorList>
    </citation>
    <scope>NUCLEOTIDE SEQUENCE [LARGE SCALE GENOMIC DNA]</scope>
    <source>
        <strain evidence="2 3">CH108_3D</strain>
    </source>
</reference>
<dbReference type="InterPro" id="IPR010982">
    <property type="entry name" value="Lambda_DNA-bd_dom_sf"/>
</dbReference>
<evidence type="ECO:0000313" key="3">
    <source>
        <dbReference type="Proteomes" id="UP000322997"/>
    </source>
</evidence>
<accession>A0A5D4RVI8</accession>